<dbReference type="Proteomes" id="UP000563426">
    <property type="component" value="Unassembled WGS sequence"/>
</dbReference>
<gene>
    <name evidence="2" type="ORF">HMI49_38690</name>
</gene>
<dbReference type="EMBL" id="JABFJV010000418">
    <property type="protein sequence ID" value="NOK39122.1"/>
    <property type="molecule type" value="Genomic_DNA"/>
</dbReference>
<dbReference type="Gene3D" id="2.60.120.380">
    <property type="match status" value="1"/>
</dbReference>
<comment type="caution">
    <text evidence="2">The sequence shown here is derived from an EMBL/GenBank/DDBJ whole genome shotgun (WGS) entry which is preliminary data.</text>
</comment>
<accession>A0A7Y4KSF1</accession>
<evidence type="ECO:0000256" key="1">
    <source>
        <dbReference type="SAM" id="MobiDB-lite"/>
    </source>
</evidence>
<organism evidence="2 3">
    <name type="scientific">Corallococcus exercitus</name>
    <dbReference type="NCBI Taxonomy" id="2316736"/>
    <lineage>
        <taxon>Bacteria</taxon>
        <taxon>Pseudomonadati</taxon>
        <taxon>Myxococcota</taxon>
        <taxon>Myxococcia</taxon>
        <taxon>Myxococcales</taxon>
        <taxon>Cystobacterineae</taxon>
        <taxon>Myxococcaceae</taxon>
        <taxon>Corallococcus</taxon>
    </lineage>
</organism>
<feature type="region of interest" description="Disordered" evidence="1">
    <location>
        <begin position="24"/>
        <end position="51"/>
    </location>
</feature>
<evidence type="ECO:0000313" key="2">
    <source>
        <dbReference type="EMBL" id="NOK39122.1"/>
    </source>
</evidence>
<proteinExistence type="predicted"/>
<sequence length="337" mass="36158">MLWIPRWRTGGRLLLLTGWLTACSDPEPTPPDAGTQDAGTDDAGTDAGPLTDACNSREEALTLSECVLPLDNTPRQAFLGATYDSDWYRVEAVAPVTQPAIIRLRAGYAVPQTPVNLTLDAWVPFTPARPTSRVNRHAPSAAPGPVELLIPYAEEADFRLLTLRDDTTAFDTQSPYTVQAELLPDPDGHEPNNLPIPGTAIPLTATAEGASGTSTGVLATEGDVDCFWFEVPASTRSISVHLTAEAFSPELPFRFSYLLLTPEGGIPARQTAQDPSAATDLRSTTPASSAGRWKVWVQAYKGLDQDFVMPGDLRSRYTLEVRLSDTEAPGDAGTPSP</sequence>
<dbReference type="PROSITE" id="PS51257">
    <property type="entry name" value="PROKAR_LIPOPROTEIN"/>
    <property type="match status" value="1"/>
</dbReference>
<dbReference type="AlphaFoldDB" id="A0A7Y4KSF1"/>
<evidence type="ECO:0000313" key="3">
    <source>
        <dbReference type="Proteomes" id="UP000563426"/>
    </source>
</evidence>
<reference evidence="2 3" key="1">
    <citation type="submission" date="2020-05" db="EMBL/GenBank/DDBJ databases">
        <authorList>
            <person name="Whitworth D."/>
        </authorList>
    </citation>
    <scope>NUCLEOTIDE SEQUENCE [LARGE SCALE GENOMIC DNA]</scope>
    <source>
        <strain evidence="2 3">AB043B</strain>
    </source>
</reference>
<protein>
    <recommendedName>
        <fullName evidence="4">Lipoprotein</fullName>
    </recommendedName>
</protein>
<keyword evidence="3" id="KW-1185">Reference proteome</keyword>
<dbReference type="RefSeq" id="WP_171438509.1">
    <property type="nucleotide sequence ID" value="NZ_JABFJV010000418.1"/>
</dbReference>
<evidence type="ECO:0008006" key="4">
    <source>
        <dbReference type="Google" id="ProtNLM"/>
    </source>
</evidence>
<name>A0A7Y4KSF1_9BACT</name>